<feature type="transmembrane region" description="Helical" evidence="1">
    <location>
        <begin position="129"/>
        <end position="148"/>
    </location>
</feature>
<dbReference type="Gene3D" id="3.80.10.10">
    <property type="entry name" value="Ribonuclease Inhibitor"/>
    <property type="match status" value="1"/>
</dbReference>
<dbReference type="SUPFAM" id="SSF52047">
    <property type="entry name" value="RNI-like"/>
    <property type="match status" value="1"/>
</dbReference>
<dbReference type="RefSeq" id="WP_146432602.1">
    <property type="nucleotide sequence ID" value="NZ_SJPF01000003.1"/>
</dbReference>
<evidence type="ECO:0000256" key="1">
    <source>
        <dbReference type="SAM" id="Phobius"/>
    </source>
</evidence>
<dbReference type="InterPro" id="IPR032675">
    <property type="entry name" value="LRR_dom_sf"/>
</dbReference>
<name>A0A5C5V516_9BACT</name>
<proteinExistence type="predicted"/>
<dbReference type="AlphaFoldDB" id="A0A5C5V516"/>
<dbReference type="OrthoDB" id="301970at2"/>
<accession>A0A5C5V516</accession>
<organism evidence="2 3">
    <name type="scientific">Blastopirellula retiformator</name>
    <dbReference type="NCBI Taxonomy" id="2527970"/>
    <lineage>
        <taxon>Bacteria</taxon>
        <taxon>Pseudomonadati</taxon>
        <taxon>Planctomycetota</taxon>
        <taxon>Planctomycetia</taxon>
        <taxon>Pirellulales</taxon>
        <taxon>Pirellulaceae</taxon>
        <taxon>Blastopirellula</taxon>
    </lineage>
</organism>
<dbReference type="EMBL" id="SJPF01000003">
    <property type="protein sequence ID" value="TWT33069.1"/>
    <property type="molecule type" value="Genomic_DNA"/>
</dbReference>
<keyword evidence="1" id="KW-1133">Transmembrane helix</keyword>
<comment type="caution">
    <text evidence="2">The sequence shown here is derived from an EMBL/GenBank/DDBJ whole genome shotgun (WGS) entry which is preliminary data.</text>
</comment>
<feature type="transmembrane region" description="Helical" evidence="1">
    <location>
        <begin position="98"/>
        <end position="117"/>
    </location>
</feature>
<sequence>MTKLRKWILFALAPLWRCKWLLLVCLLITVGYGAGTFLTVANASVTVYTPASLGTFISYTEIHYGWPLEYEVRQVDSSLPLHRWKLWANVQSFSGLKLAANALVALLTSLLITYATAWRRARWGWQFQLKELVALVALIAAVLAYAAHLRSVDLADQRYLADLQKRGWVAKRIHIPWQRRPFRDLGLISENAAHQYWLTWENRSQGAFIDQALQFEPKSADVNQLLAEQARDPRRLSSRFIAATVNDPQLHGSGVEAFLNWTPSVSYLTLRGDQIPGSSLAQIGQHCPHVKSLGIDMPLVQGPDLRGLESLHHLESLLIFNCDPDAGPEIVRLAERLPQLELIYLSGAVYAELTPAEIATLRSRRGLLLTQ</sequence>
<evidence type="ECO:0000313" key="2">
    <source>
        <dbReference type="EMBL" id="TWT33069.1"/>
    </source>
</evidence>
<keyword evidence="1" id="KW-0812">Transmembrane</keyword>
<gene>
    <name evidence="2" type="ORF">Enr8_28890</name>
</gene>
<keyword evidence="1" id="KW-0472">Membrane</keyword>
<keyword evidence="3" id="KW-1185">Reference proteome</keyword>
<dbReference type="Proteomes" id="UP000318878">
    <property type="component" value="Unassembled WGS sequence"/>
</dbReference>
<feature type="transmembrane region" description="Helical" evidence="1">
    <location>
        <begin position="20"/>
        <end position="41"/>
    </location>
</feature>
<reference evidence="2 3" key="1">
    <citation type="submission" date="2019-02" db="EMBL/GenBank/DDBJ databases">
        <title>Deep-cultivation of Planctomycetes and their phenomic and genomic characterization uncovers novel biology.</title>
        <authorList>
            <person name="Wiegand S."/>
            <person name="Jogler M."/>
            <person name="Boedeker C."/>
            <person name="Pinto D."/>
            <person name="Vollmers J."/>
            <person name="Rivas-Marin E."/>
            <person name="Kohn T."/>
            <person name="Peeters S.H."/>
            <person name="Heuer A."/>
            <person name="Rast P."/>
            <person name="Oberbeckmann S."/>
            <person name="Bunk B."/>
            <person name="Jeske O."/>
            <person name="Meyerdierks A."/>
            <person name="Storesund J.E."/>
            <person name="Kallscheuer N."/>
            <person name="Luecker S."/>
            <person name="Lage O.M."/>
            <person name="Pohl T."/>
            <person name="Merkel B.J."/>
            <person name="Hornburger P."/>
            <person name="Mueller R.-W."/>
            <person name="Bruemmer F."/>
            <person name="Labrenz M."/>
            <person name="Spormann A.M."/>
            <person name="Op Den Camp H."/>
            <person name="Overmann J."/>
            <person name="Amann R."/>
            <person name="Jetten M.S.M."/>
            <person name="Mascher T."/>
            <person name="Medema M.H."/>
            <person name="Devos D.P."/>
            <person name="Kaster A.-K."/>
            <person name="Ovreas L."/>
            <person name="Rohde M."/>
            <person name="Galperin M.Y."/>
            <person name="Jogler C."/>
        </authorList>
    </citation>
    <scope>NUCLEOTIDE SEQUENCE [LARGE SCALE GENOMIC DNA]</scope>
    <source>
        <strain evidence="2 3">Enr8</strain>
    </source>
</reference>
<protein>
    <submittedName>
        <fullName evidence="2">Uncharacterized protein</fullName>
    </submittedName>
</protein>
<evidence type="ECO:0000313" key="3">
    <source>
        <dbReference type="Proteomes" id="UP000318878"/>
    </source>
</evidence>